<keyword evidence="1" id="KW-0175">Coiled coil</keyword>
<gene>
    <name evidence="2" type="ORF">LSH36_478g02020</name>
</gene>
<dbReference type="AlphaFoldDB" id="A0AAD9MYZ0"/>
<name>A0AAD9MYZ0_9ANNE</name>
<protein>
    <submittedName>
        <fullName evidence="2">Uncharacterized protein</fullName>
    </submittedName>
</protein>
<keyword evidence="3" id="KW-1185">Reference proteome</keyword>
<dbReference type="Proteomes" id="UP001208570">
    <property type="component" value="Unassembled WGS sequence"/>
</dbReference>
<dbReference type="EMBL" id="JAODUP010000478">
    <property type="protein sequence ID" value="KAK2148871.1"/>
    <property type="molecule type" value="Genomic_DNA"/>
</dbReference>
<feature type="coiled-coil region" evidence="1">
    <location>
        <begin position="49"/>
        <end position="76"/>
    </location>
</feature>
<evidence type="ECO:0000313" key="3">
    <source>
        <dbReference type="Proteomes" id="UP001208570"/>
    </source>
</evidence>
<sequence>MKLQSDIRLEASLSLIALFIIKGRISPFAIILVREILRFLFDPVISSSYLLMQLSQERLERRIDELNKQLLVEKHSSRRDKLTLARLQQEMSRQKSERQLVRVPRGTESGNKIGMTVYCLDVSSERPHSAVVHVSLSIDFCDTAATARVRCLPLLWDYSCWSRIGTGVWNKGQLARDPTG</sequence>
<evidence type="ECO:0000313" key="2">
    <source>
        <dbReference type="EMBL" id="KAK2148871.1"/>
    </source>
</evidence>
<evidence type="ECO:0000256" key="1">
    <source>
        <dbReference type="SAM" id="Coils"/>
    </source>
</evidence>
<proteinExistence type="predicted"/>
<organism evidence="2 3">
    <name type="scientific">Paralvinella palmiformis</name>
    <dbReference type="NCBI Taxonomy" id="53620"/>
    <lineage>
        <taxon>Eukaryota</taxon>
        <taxon>Metazoa</taxon>
        <taxon>Spiralia</taxon>
        <taxon>Lophotrochozoa</taxon>
        <taxon>Annelida</taxon>
        <taxon>Polychaeta</taxon>
        <taxon>Sedentaria</taxon>
        <taxon>Canalipalpata</taxon>
        <taxon>Terebellida</taxon>
        <taxon>Terebelliformia</taxon>
        <taxon>Alvinellidae</taxon>
        <taxon>Paralvinella</taxon>
    </lineage>
</organism>
<accession>A0AAD9MYZ0</accession>
<comment type="caution">
    <text evidence="2">The sequence shown here is derived from an EMBL/GenBank/DDBJ whole genome shotgun (WGS) entry which is preliminary data.</text>
</comment>
<reference evidence="2" key="1">
    <citation type="journal article" date="2023" name="Mol. Biol. Evol.">
        <title>Third-Generation Sequencing Reveals the Adaptive Role of the Epigenome in Three Deep-Sea Polychaetes.</title>
        <authorList>
            <person name="Perez M."/>
            <person name="Aroh O."/>
            <person name="Sun Y."/>
            <person name="Lan Y."/>
            <person name="Juniper S.K."/>
            <person name="Young C.R."/>
            <person name="Angers B."/>
            <person name="Qian P.Y."/>
        </authorList>
    </citation>
    <scope>NUCLEOTIDE SEQUENCE</scope>
    <source>
        <strain evidence="2">P08H-3</strain>
    </source>
</reference>